<comment type="caution">
    <text evidence="2">The sequence shown here is derived from an EMBL/GenBank/DDBJ whole genome shotgun (WGS) entry which is preliminary data.</text>
</comment>
<name>A0AA94F769_9BACT</name>
<reference evidence="2 3" key="1">
    <citation type="submission" date="2017-09" db="EMBL/GenBank/DDBJ databases">
        <title>Genomics of the genus Arcobacter.</title>
        <authorList>
            <person name="Perez-Cataluna A."/>
            <person name="Figueras M.J."/>
            <person name="Salas-Masso N."/>
        </authorList>
    </citation>
    <scope>NUCLEOTIDE SEQUENCE [LARGE SCALE GENOMIC DNA]</scope>
    <source>
        <strain evidence="2 3">CECT 7837</strain>
    </source>
</reference>
<dbReference type="Pfam" id="PF11412">
    <property type="entry name" value="DsbD_N"/>
    <property type="match status" value="1"/>
</dbReference>
<dbReference type="InterPro" id="IPR036929">
    <property type="entry name" value="DsbDN_sf"/>
</dbReference>
<dbReference type="EMBL" id="NXIG01000011">
    <property type="protein sequence ID" value="RXI29575.1"/>
    <property type="molecule type" value="Genomic_DNA"/>
</dbReference>
<dbReference type="InterPro" id="IPR028250">
    <property type="entry name" value="DsbDN"/>
</dbReference>
<gene>
    <name evidence="2" type="ORF">CP962_10955</name>
</gene>
<accession>A0AA94F769</accession>
<feature type="domain" description="Thiol:disulfide interchange protein DsbD N-terminal" evidence="1">
    <location>
        <begin position="19"/>
        <end position="133"/>
    </location>
</feature>
<sequence>MTKKLLVLLSIVIYSFGAKDFVSPDVAIKPSVEIKQNSIDIKLSLYKDIYVYDKKLKVLITKPKKIDLTNYIAKPATENFKGDQVIVKDFSLNVPSTLIKEKIGNVPFNLEVQYQGCSKLGLCYAPTSKTFKFPKIDNIK</sequence>
<dbReference type="SUPFAM" id="SSF74863">
    <property type="entry name" value="Thiol:disulfide interchange protein DsbD, N-terminal domain (DsbD-alpha)"/>
    <property type="match status" value="1"/>
</dbReference>
<proteinExistence type="predicted"/>
<dbReference type="Proteomes" id="UP000290588">
    <property type="component" value="Unassembled WGS sequence"/>
</dbReference>
<evidence type="ECO:0000313" key="3">
    <source>
        <dbReference type="Proteomes" id="UP000290588"/>
    </source>
</evidence>
<dbReference type="RefSeq" id="WP_118917471.1">
    <property type="nucleotide sequence ID" value="NZ_CP032097.1"/>
</dbReference>
<dbReference type="Gene3D" id="2.60.40.1250">
    <property type="entry name" value="Thiol:disulfide interchange protein DsbD, N-terminal domain"/>
    <property type="match status" value="1"/>
</dbReference>
<organism evidence="2 3">
    <name type="scientific">Arcobacter ellisii</name>
    <dbReference type="NCBI Taxonomy" id="913109"/>
    <lineage>
        <taxon>Bacteria</taxon>
        <taxon>Pseudomonadati</taxon>
        <taxon>Campylobacterota</taxon>
        <taxon>Epsilonproteobacteria</taxon>
        <taxon>Campylobacterales</taxon>
        <taxon>Arcobacteraceae</taxon>
        <taxon>Arcobacter</taxon>
    </lineage>
</organism>
<dbReference type="AlphaFoldDB" id="A0AA94F769"/>
<evidence type="ECO:0000313" key="2">
    <source>
        <dbReference type="EMBL" id="RXI29575.1"/>
    </source>
</evidence>
<evidence type="ECO:0000259" key="1">
    <source>
        <dbReference type="Pfam" id="PF11412"/>
    </source>
</evidence>
<protein>
    <recommendedName>
        <fullName evidence="1">Thiol:disulfide interchange protein DsbD N-terminal domain-containing protein</fullName>
    </recommendedName>
</protein>